<dbReference type="GO" id="GO:0005739">
    <property type="term" value="C:mitochondrion"/>
    <property type="evidence" value="ECO:0007669"/>
    <property type="project" value="UniProtKB-SubCell"/>
</dbReference>
<gene>
    <name evidence="8" type="primary">Dmoj\GI18602</name>
    <name evidence="8" type="ORF">Dmoj_GI18602</name>
</gene>
<dbReference type="FunCoup" id="B4KQG3">
    <property type="interactions" value="735"/>
</dbReference>
<proteinExistence type="predicted"/>
<dbReference type="Proteomes" id="UP000009192">
    <property type="component" value="Unassembled WGS sequence"/>
</dbReference>
<dbReference type="KEGG" id="dmo:Dmoj_GI18602"/>
<dbReference type="AlphaFoldDB" id="B4KQG3"/>
<dbReference type="Pfam" id="PF00378">
    <property type="entry name" value="ECH_1"/>
    <property type="match status" value="1"/>
</dbReference>
<evidence type="ECO:0000256" key="2">
    <source>
        <dbReference type="ARBA" id="ARBA00022832"/>
    </source>
</evidence>
<dbReference type="InterPro" id="IPR014748">
    <property type="entry name" value="Enoyl-CoA_hydra_C"/>
</dbReference>
<dbReference type="InterPro" id="IPR052377">
    <property type="entry name" value="Mitochondrial_ECH-domain"/>
</dbReference>
<dbReference type="GO" id="GO:0006631">
    <property type="term" value="P:fatty acid metabolic process"/>
    <property type="evidence" value="ECO:0007669"/>
    <property type="project" value="UniProtKB-KW"/>
</dbReference>
<keyword evidence="9" id="KW-1185">Reference proteome</keyword>
<dbReference type="GO" id="GO:0016836">
    <property type="term" value="F:hydro-lyase activity"/>
    <property type="evidence" value="ECO:0007669"/>
    <property type="project" value="TreeGrafter"/>
</dbReference>
<comment type="subcellular location">
    <subcellularLocation>
        <location evidence="1">Mitochondrion</location>
    </subcellularLocation>
</comment>
<evidence type="ECO:0000313" key="8">
    <source>
        <dbReference type="EMBL" id="EDW10303.1"/>
    </source>
</evidence>
<dbReference type="InParanoid" id="B4KQG3"/>
<evidence type="ECO:0000256" key="7">
    <source>
        <dbReference type="ARBA" id="ARBA00040545"/>
    </source>
</evidence>
<dbReference type="OMA" id="SCDMVVC"/>
<keyword evidence="2" id="KW-0276">Fatty acid metabolism</keyword>
<dbReference type="Gene3D" id="1.10.12.10">
    <property type="entry name" value="Lyase 2-enoyl-coa Hydratase, Chain A, domain 2"/>
    <property type="match status" value="1"/>
</dbReference>
<evidence type="ECO:0000256" key="5">
    <source>
        <dbReference type="ARBA" id="ARBA00023128"/>
    </source>
</evidence>
<dbReference type="PhylomeDB" id="B4KQG3"/>
<dbReference type="PANTHER" id="PTHR43602">
    <property type="match status" value="1"/>
</dbReference>
<evidence type="ECO:0000256" key="1">
    <source>
        <dbReference type="ARBA" id="ARBA00004173"/>
    </source>
</evidence>
<evidence type="ECO:0000256" key="6">
    <source>
        <dbReference type="ARBA" id="ARBA00037410"/>
    </source>
</evidence>
<keyword evidence="5" id="KW-0496">Mitochondrion</keyword>
<evidence type="ECO:0000256" key="3">
    <source>
        <dbReference type="ARBA" id="ARBA00022946"/>
    </source>
</evidence>
<reference evidence="8 9" key="1">
    <citation type="journal article" date="2007" name="Nature">
        <title>Evolution of genes and genomes on the Drosophila phylogeny.</title>
        <authorList>
            <consortium name="Drosophila 12 Genomes Consortium"/>
            <person name="Clark A.G."/>
            <person name="Eisen M.B."/>
            <person name="Smith D.R."/>
            <person name="Bergman C.M."/>
            <person name="Oliver B."/>
            <person name="Markow T.A."/>
            <person name="Kaufman T.C."/>
            <person name="Kellis M."/>
            <person name="Gelbart W."/>
            <person name="Iyer V.N."/>
            <person name="Pollard D.A."/>
            <person name="Sackton T.B."/>
            <person name="Larracuente A.M."/>
            <person name="Singh N.D."/>
            <person name="Abad J.P."/>
            <person name="Abt D.N."/>
            <person name="Adryan B."/>
            <person name="Aguade M."/>
            <person name="Akashi H."/>
            <person name="Anderson W.W."/>
            <person name="Aquadro C.F."/>
            <person name="Ardell D.H."/>
            <person name="Arguello R."/>
            <person name="Artieri C.G."/>
            <person name="Barbash D.A."/>
            <person name="Barker D."/>
            <person name="Barsanti P."/>
            <person name="Batterham P."/>
            <person name="Batzoglou S."/>
            <person name="Begun D."/>
            <person name="Bhutkar A."/>
            <person name="Blanco E."/>
            <person name="Bosak S.A."/>
            <person name="Bradley R.K."/>
            <person name="Brand A.D."/>
            <person name="Brent M.R."/>
            <person name="Brooks A.N."/>
            <person name="Brown R.H."/>
            <person name="Butlin R.K."/>
            <person name="Caggese C."/>
            <person name="Calvi B.R."/>
            <person name="Bernardo de Carvalho A."/>
            <person name="Caspi A."/>
            <person name="Castrezana S."/>
            <person name="Celniker S.E."/>
            <person name="Chang J.L."/>
            <person name="Chapple C."/>
            <person name="Chatterji S."/>
            <person name="Chinwalla A."/>
            <person name="Civetta A."/>
            <person name="Clifton S.W."/>
            <person name="Comeron J.M."/>
            <person name="Costello J.C."/>
            <person name="Coyne J.A."/>
            <person name="Daub J."/>
            <person name="David R.G."/>
            <person name="Delcher A.L."/>
            <person name="Delehaunty K."/>
            <person name="Do C.B."/>
            <person name="Ebling H."/>
            <person name="Edwards K."/>
            <person name="Eickbush T."/>
            <person name="Evans J.D."/>
            <person name="Filipski A."/>
            <person name="Findeiss S."/>
            <person name="Freyhult E."/>
            <person name="Fulton L."/>
            <person name="Fulton R."/>
            <person name="Garcia A.C."/>
            <person name="Gardiner A."/>
            <person name="Garfield D.A."/>
            <person name="Garvin B.E."/>
            <person name="Gibson G."/>
            <person name="Gilbert D."/>
            <person name="Gnerre S."/>
            <person name="Godfrey J."/>
            <person name="Good R."/>
            <person name="Gotea V."/>
            <person name="Gravely B."/>
            <person name="Greenberg A.J."/>
            <person name="Griffiths-Jones S."/>
            <person name="Gross S."/>
            <person name="Guigo R."/>
            <person name="Gustafson E.A."/>
            <person name="Haerty W."/>
            <person name="Hahn M.W."/>
            <person name="Halligan D.L."/>
            <person name="Halpern A.L."/>
            <person name="Halter G.M."/>
            <person name="Han M.V."/>
            <person name="Heger A."/>
            <person name="Hillier L."/>
            <person name="Hinrichs A.S."/>
            <person name="Holmes I."/>
            <person name="Hoskins R.A."/>
            <person name="Hubisz M.J."/>
            <person name="Hultmark D."/>
            <person name="Huntley M.A."/>
            <person name="Jaffe D.B."/>
            <person name="Jagadeeshan S."/>
            <person name="Jeck W.R."/>
            <person name="Johnson J."/>
            <person name="Jones C.D."/>
            <person name="Jordan W.C."/>
            <person name="Karpen G.H."/>
            <person name="Kataoka E."/>
            <person name="Keightley P.D."/>
            <person name="Kheradpour P."/>
            <person name="Kirkness E.F."/>
            <person name="Koerich L.B."/>
            <person name="Kristiansen K."/>
            <person name="Kudrna D."/>
            <person name="Kulathinal R.J."/>
            <person name="Kumar S."/>
            <person name="Kwok R."/>
            <person name="Lander E."/>
            <person name="Langley C.H."/>
            <person name="Lapoint R."/>
            <person name="Lazzaro B.P."/>
            <person name="Lee S.J."/>
            <person name="Levesque L."/>
            <person name="Li R."/>
            <person name="Lin C.F."/>
            <person name="Lin M.F."/>
            <person name="Lindblad-Toh K."/>
            <person name="Llopart A."/>
            <person name="Long M."/>
            <person name="Low L."/>
            <person name="Lozovsky E."/>
            <person name="Lu J."/>
            <person name="Luo M."/>
            <person name="Machado C.A."/>
            <person name="Makalowski W."/>
            <person name="Marzo M."/>
            <person name="Matsuda M."/>
            <person name="Matzkin L."/>
            <person name="McAllister B."/>
            <person name="McBride C.S."/>
            <person name="McKernan B."/>
            <person name="McKernan K."/>
            <person name="Mendez-Lago M."/>
            <person name="Minx P."/>
            <person name="Mollenhauer M.U."/>
            <person name="Montooth K."/>
            <person name="Mount S.M."/>
            <person name="Mu X."/>
            <person name="Myers E."/>
            <person name="Negre B."/>
            <person name="Newfeld S."/>
            <person name="Nielsen R."/>
            <person name="Noor M.A."/>
            <person name="O'Grady P."/>
            <person name="Pachter L."/>
            <person name="Papaceit M."/>
            <person name="Parisi M.J."/>
            <person name="Parisi M."/>
            <person name="Parts L."/>
            <person name="Pedersen J.S."/>
            <person name="Pesole G."/>
            <person name="Phillippy A.M."/>
            <person name="Ponting C.P."/>
            <person name="Pop M."/>
            <person name="Porcelli D."/>
            <person name="Powell J.R."/>
            <person name="Prohaska S."/>
            <person name="Pruitt K."/>
            <person name="Puig M."/>
            <person name="Quesneville H."/>
            <person name="Ram K.R."/>
            <person name="Rand D."/>
            <person name="Rasmussen M.D."/>
            <person name="Reed L.K."/>
            <person name="Reenan R."/>
            <person name="Reily A."/>
            <person name="Remington K.A."/>
            <person name="Rieger T.T."/>
            <person name="Ritchie M.G."/>
            <person name="Robin C."/>
            <person name="Rogers Y.H."/>
            <person name="Rohde C."/>
            <person name="Rozas J."/>
            <person name="Rubenfield M.J."/>
            <person name="Ruiz A."/>
            <person name="Russo S."/>
            <person name="Salzberg S.L."/>
            <person name="Sanchez-Gracia A."/>
            <person name="Saranga D.J."/>
            <person name="Sato H."/>
            <person name="Schaeffer S.W."/>
            <person name="Schatz M.C."/>
            <person name="Schlenke T."/>
            <person name="Schwartz R."/>
            <person name="Segarra C."/>
            <person name="Singh R.S."/>
            <person name="Sirot L."/>
            <person name="Sirota M."/>
            <person name="Sisneros N.B."/>
            <person name="Smith C.D."/>
            <person name="Smith T.F."/>
            <person name="Spieth J."/>
            <person name="Stage D.E."/>
            <person name="Stark A."/>
            <person name="Stephan W."/>
            <person name="Strausberg R.L."/>
            <person name="Strempel S."/>
            <person name="Sturgill D."/>
            <person name="Sutton G."/>
            <person name="Sutton G.G."/>
            <person name="Tao W."/>
            <person name="Teichmann S."/>
            <person name="Tobari Y.N."/>
            <person name="Tomimura Y."/>
            <person name="Tsolas J.M."/>
            <person name="Valente V.L."/>
            <person name="Venter E."/>
            <person name="Venter J.C."/>
            <person name="Vicario S."/>
            <person name="Vieira F.G."/>
            <person name="Vilella A.J."/>
            <person name="Villasante A."/>
            <person name="Walenz B."/>
            <person name="Wang J."/>
            <person name="Wasserman M."/>
            <person name="Watts T."/>
            <person name="Wilson D."/>
            <person name="Wilson R.K."/>
            <person name="Wing R.A."/>
            <person name="Wolfner M.F."/>
            <person name="Wong A."/>
            <person name="Wong G.K."/>
            <person name="Wu C.I."/>
            <person name="Wu G."/>
            <person name="Yamamoto D."/>
            <person name="Yang H.P."/>
            <person name="Yang S.P."/>
            <person name="Yorke J.A."/>
            <person name="Yoshida K."/>
            <person name="Zdobnov E."/>
            <person name="Zhang P."/>
            <person name="Zhang Y."/>
            <person name="Zimin A.V."/>
            <person name="Baldwin J."/>
            <person name="Abdouelleil A."/>
            <person name="Abdulkadir J."/>
            <person name="Abebe A."/>
            <person name="Abera B."/>
            <person name="Abreu J."/>
            <person name="Acer S.C."/>
            <person name="Aftuck L."/>
            <person name="Alexander A."/>
            <person name="An P."/>
            <person name="Anderson E."/>
            <person name="Anderson S."/>
            <person name="Arachi H."/>
            <person name="Azer M."/>
            <person name="Bachantsang P."/>
            <person name="Barry A."/>
            <person name="Bayul T."/>
            <person name="Berlin A."/>
            <person name="Bessette D."/>
            <person name="Bloom T."/>
            <person name="Blye J."/>
            <person name="Boguslavskiy L."/>
            <person name="Bonnet C."/>
            <person name="Boukhgalter B."/>
            <person name="Bourzgui I."/>
            <person name="Brown A."/>
            <person name="Cahill P."/>
            <person name="Channer S."/>
            <person name="Cheshatsang Y."/>
            <person name="Chuda L."/>
            <person name="Citroen M."/>
            <person name="Collymore A."/>
            <person name="Cooke P."/>
            <person name="Costello M."/>
            <person name="D'Aco K."/>
            <person name="Daza R."/>
            <person name="De Haan G."/>
            <person name="DeGray S."/>
            <person name="DeMaso C."/>
            <person name="Dhargay N."/>
            <person name="Dooley K."/>
            <person name="Dooley E."/>
            <person name="Doricent M."/>
            <person name="Dorje P."/>
            <person name="Dorjee K."/>
            <person name="Dupes A."/>
            <person name="Elong R."/>
            <person name="Falk J."/>
            <person name="Farina A."/>
            <person name="Faro S."/>
            <person name="Ferguson D."/>
            <person name="Fisher S."/>
            <person name="Foley C.D."/>
            <person name="Franke A."/>
            <person name="Friedrich D."/>
            <person name="Gadbois L."/>
            <person name="Gearin G."/>
            <person name="Gearin C.R."/>
            <person name="Giannoukos G."/>
            <person name="Goode T."/>
            <person name="Graham J."/>
            <person name="Grandbois E."/>
            <person name="Grewal S."/>
            <person name="Gyaltsen K."/>
            <person name="Hafez N."/>
            <person name="Hagos B."/>
            <person name="Hall J."/>
            <person name="Henson C."/>
            <person name="Hollinger A."/>
            <person name="Honan T."/>
            <person name="Huard M.D."/>
            <person name="Hughes L."/>
            <person name="Hurhula B."/>
            <person name="Husby M.E."/>
            <person name="Kamat A."/>
            <person name="Kanga B."/>
            <person name="Kashin S."/>
            <person name="Khazanovich D."/>
            <person name="Kisner P."/>
            <person name="Lance K."/>
            <person name="Lara M."/>
            <person name="Lee W."/>
            <person name="Lennon N."/>
            <person name="Letendre F."/>
            <person name="LeVine R."/>
            <person name="Lipovsky A."/>
            <person name="Liu X."/>
            <person name="Liu J."/>
            <person name="Liu S."/>
            <person name="Lokyitsang T."/>
            <person name="Lokyitsang Y."/>
            <person name="Lubonja R."/>
            <person name="Lui A."/>
            <person name="MacDonald P."/>
            <person name="Magnisalis V."/>
            <person name="Maru K."/>
            <person name="Matthews C."/>
            <person name="McCusker W."/>
            <person name="McDonough S."/>
            <person name="Mehta T."/>
            <person name="Meldrim J."/>
            <person name="Meneus L."/>
            <person name="Mihai O."/>
            <person name="Mihalev A."/>
            <person name="Mihova T."/>
            <person name="Mittelman R."/>
            <person name="Mlenga V."/>
            <person name="Montmayeur A."/>
            <person name="Mulrain L."/>
            <person name="Navidi A."/>
            <person name="Naylor J."/>
            <person name="Negash T."/>
            <person name="Nguyen T."/>
            <person name="Nguyen N."/>
            <person name="Nicol R."/>
            <person name="Norbu C."/>
            <person name="Norbu N."/>
            <person name="Novod N."/>
            <person name="O'Neill B."/>
            <person name="Osman S."/>
            <person name="Markiewicz E."/>
            <person name="Oyono O.L."/>
            <person name="Patti C."/>
            <person name="Phunkhang P."/>
            <person name="Pierre F."/>
            <person name="Priest M."/>
            <person name="Raghuraman S."/>
            <person name="Rege F."/>
            <person name="Reyes R."/>
            <person name="Rise C."/>
            <person name="Rogov P."/>
            <person name="Ross K."/>
            <person name="Ryan E."/>
            <person name="Settipalli S."/>
            <person name="Shea T."/>
            <person name="Sherpa N."/>
            <person name="Shi L."/>
            <person name="Shih D."/>
            <person name="Sparrow T."/>
            <person name="Spaulding J."/>
            <person name="Stalker J."/>
            <person name="Stange-Thomann N."/>
            <person name="Stavropoulos S."/>
            <person name="Stone C."/>
            <person name="Strader C."/>
            <person name="Tesfaye S."/>
            <person name="Thomson T."/>
            <person name="Thoulutsang Y."/>
            <person name="Thoulutsang D."/>
            <person name="Topham K."/>
            <person name="Topping I."/>
            <person name="Tsamla T."/>
            <person name="Vassiliev H."/>
            <person name="Vo A."/>
            <person name="Wangchuk T."/>
            <person name="Wangdi T."/>
            <person name="Weiand M."/>
            <person name="Wilkinson J."/>
            <person name="Wilson A."/>
            <person name="Yadav S."/>
            <person name="Young G."/>
            <person name="Yu Q."/>
            <person name="Zembek L."/>
            <person name="Zhong D."/>
            <person name="Zimmer A."/>
            <person name="Zwirko Z."/>
            <person name="Jaffe D.B."/>
            <person name="Alvarez P."/>
            <person name="Brockman W."/>
            <person name="Butler J."/>
            <person name="Chin C."/>
            <person name="Gnerre S."/>
            <person name="Grabherr M."/>
            <person name="Kleber M."/>
            <person name="Mauceli E."/>
            <person name="MacCallum I."/>
        </authorList>
    </citation>
    <scope>NUCLEOTIDE SEQUENCE [LARGE SCALE GENOMIC DNA]</scope>
    <source>
        <strain evidence="9">Tucson 15081-1352.22</strain>
    </source>
</reference>
<name>B4KQG3_DROMO</name>
<comment type="function">
    <text evidence="6">May play a role in fatty acid biosynthesis and insulin sensitivity.</text>
</comment>
<dbReference type="Gene3D" id="3.90.226.10">
    <property type="entry name" value="2-enoyl-CoA Hydratase, Chain A, domain 1"/>
    <property type="match status" value="1"/>
</dbReference>
<keyword evidence="3" id="KW-0809">Transit peptide</keyword>
<dbReference type="SUPFAM" id="SSF52096">
    <property type="entry name" value="ClpP/crotonase"/>
    <property type="match status" value="1"/>
</dbReference>
<dbReference type="CDD" id="cd06558">
    <property type="entry name" value="crotonase-like"/>
    <property type="match status" value="1"/>
</dbReference>
<dbReference type="OrthoDB" id="2139957at2759"/>
<dbReference type="InterPro" id="IPR029045">
    <property type="entry name" value="ClpP/crotonase-like_dom_sf"/>
</dbReference>
<evidence type="ECO:0000256" key="4">
    <source>
        <dbReference type="ARBA" id="ARBA00023098"/>
    </source>
</evidence>
<accession>B4KQG3</accession>
<evidence type="ECO:0000313" key="9">
    <source>
        <dbReference type="Proteomes" id="UP000009192"/>
    </source>
</evidence>
<dbReference type="PANTHER" id="PTHR43602:SF1">
    <property type="entry name" value="ENOYL-COA HYDRATASE DOMAIN-CONTAINING PROTEIN 3, MITOCHONDRIAL"/>
    <property type="match status" value="1"/>
</dbReference>
<dbReference type="SMR" id="B4KQG3"/>
<dbReference type="InterPro" id="IPR001753">
    <property type="entry name" value="Enoyl-CoA_hydra/iso"/>
</dbReference>
<dbReference type="HOGENOM" id="CLU_009834_7_3_1"/>
<dbReference type="eggNOG" id="KOG1682">
    <property type="taxonomic scope" value="Eukaryota"/>
</dbReference>
<protein>
    <recommendedName>
        <fullName evidence="7">Enoyl-CoA hydratase domain-containing protein 3, mitochondrial</fullName>
    </recommendedName>
</protein>
<dbReference type="EMBL" id="CH933808">
    <property type="protein sequence ID" value="EDW10303.1"/>
    <property type="molecule type" value="Genomic_DNA"/>
</dbReference>
<sequence>MLRTLPSTLKVCRRLAPIRFFSSLNSEEFLKVRNNNGVREITLCHPSTRNSLSMDMMCALDEALNKDRDDVNLRCIVLTAQGKVWSAGHNLKQLQPDDLKYRDAVFQKCTDLVLGIKKLPVPVIAKVNGYAAAAGCQLVASCDIIVATDKSMFSTPGAAVGIFCNTPGVAIGRVMSRPKSAYMLMTGLPISGQEAYLAGLVTKVVPESELDKTIDDITNAIRAKSRAVIALGKEFYYEQLNLPLEQAYVKAKAKMNENLELDDCKEGMSSFVEKRPPNWKHTN</sequence>
<keyword evidence="4" id="KW-0443">Lipid metabolism</keyword>
<organism evidence="8 9">
    <name type="scientific">Drosophila mojavensis</name>
    <name type="common">Fruit fly</name>
    <dbReference type="NCBI Taxonomy" id="7230"/>
    <lineage>
        <taxon>Eukaryota</taxon>
        <taxon>Metazoa</taxon>
        <taxon>Ecdysozoa</taxon>
        <taxon>Arthropoda</taxon>
        <taxon>Hexapoda</taxon>
        <taxon>Insecta</taxon>
        <taxon>Pterygota</taxon>
        <taxon>Neoptera</taxon>
        <taxon>Endopterygota</taxon>
        <taxon>Diptera</taxon>
        <taxon>Brachycera</taxon>
        <taxon>Muscomorpha</taxon>
        <taxon>Ephydroidea</taxon>
        <taxon>Drosophilidae</taxon>
        <taxon>Drosophila</taxon>
    </lineage>
</organism>